<dbReference type="InterPro" id="IPR007111">
    <property type="entry name" value="NACHT_NTPase"/>
</dbReference>
<dbReference type="PANTHER" id="PTHR46844:SF1">
    <property type="entry name" value="SLR5058 PROTEIN"/>
    <property type="match status" value="1"/>
</dbReference>
<sequence length="965" mass="107653">MLYSLDKGIRPLSALSGEVYRRVKTRIGRARVQKGARELASAQATEGVLSTLAAEEAENLSRYLLSPDFDHVCFEYALHRRLNYGGSHRQYEEIVTAIRAEIIEGLRHFTSVQPHQRTLLADVLLREIVAGAEVAIPTRGLIPDEIDVSVVGHAAAAGVRNSQLLAKINSLSEIHDFAQQMRAQVRNCLGEMALPHIRGAQKVPYEELWVRPEFGRLGEKAVESAKSPSGPLFEGRNVLLGAPGAGKSTMAQKIALDVASADQEGSALVPFLVVLRNFTAEFQQVGRTLDEFLEMQCADPYGLKPPNDAVPYLLQNGRAVVILDGLDELTRVWLRRRVVDLIEGFTYRYPNASIVVTSRQVGYEYAPLSRKLFSVWKLEPFTDQQVERYVTKWFALDAQQSRSAEAAGSGGRRDSFLRESESIRDIRSNPLMLSLLCGIYLAEHFIPANRADVYRKCAELLFAQWDAMRAVASQDQSVLAARTALQHIAWVFYSETPDAKLSRRHMAEHLKRHFAERFDEDIAAEKAESFLEVCAGRSWVLAQVGSTNTDEIYAFVHRSFLEYFAAEHVSRTCTSVEGLLSKIGDRISRGEWLEVTYLAVQLHVLYKGGAREVAEGLLNGVGPGVRGEPVLAFVAQMLSYTGFPPFLLRAVVDLIVVLAIDNVDDTSNMTVLRDNPLKILLSEASPENLEMIRRAVVETMTKELRTRPSSVIALVVHLEHYLQNASPTRFGFWTRMRDTFIEELPEIALPQNDPRELWFRAWRAQEDLAAAVELVKAFGPASLYADVPLRLGTVRAPVIRLLVHPGDSSPTGESAYALSQVLVQFDTPWVRTLPAGLVSPALAAINGQVDVDLAAHDMETRTLLSLPFLEWVAHPMRRELTTGQRGETVDLGERLTRDIRGHRLLRARRDGHARSDVLAHYREAGCSDDFVRFLVQWVEGHLNTLDSKDVSVPAQYTGSVVVLDD</sequence>
<dbReference type="OrthoDB" id="135105at2"/>
<proteinExistence type="predicted"/>
<dbReference type="RefSeq" id="WP_089015637.1">
    <property type="nucleotide sequence ID" value="NZ_LT607754.1"/>
</dbReference>
<evidence type="ECO:0000259" key="1">
    <source>
        <dbReference type="PROSITE" id="PS50837"/>
    </source>
</evidence>
<dbReference type="Proteomes" id="UP000198221">
    <property type="component" value="Chromosome I"/>
</dbReference>
<dbReference type="EMBL" id="LT607754">
    <property type="protein sequence ID" value="SCG78139.1"/>
    <property type="molecule type" value="Genomic_DNA"/>
</dbReference>
<organism evidence="2 3">
    <name type="scientific">Micromonospora inositola</name>
    <dbReference type="NCBI Taxonomy" id="47865"/>
    <lineage>
        <taxon>Bacteria</taxon>
        <taxon>Bacillati</taxon>
        <taxon>Actinomycetota</taxon>
        <taxon>Actinomycetes</taxon>
        <taxon>Micromonosporales</taxon>
        <taxon>Micromonosporaceae</taxon>
        <taxon>Micromonospora</taxon>
    </lineage>
</organism>
<gene>
    <name evidence="2" type="ORF">GA0070613_6475</name>
</gene>
<dbReference type="AlphaFoldDB" id="A0A1C5K6G2"/>
<dbReference type="Pfam" id="PF05729">
    <property type="entry name" value="NACHT"/>
    <property type="match status" value="1"/>
</dbReference>
<protein>
    <submittedName>
        <fullName evidence="2">NACHT domain-containing protein</fullName>
    </submittedName>
</protein>
<name>A0A1C5K6G2_9ACTN</name>
<dbReference type="PANTHER" id="PTHR46844">
    <property type="entry name" value="SLR5058 PROTEIN"/>
    <property type="match status" value="1"/>
</dbReference>
<accession>A0A1C5K6G2</accession>
<keyword evidence="3" id="KW-1185">Reference proteome</keyword>
<evidence type="ECO:0000313" key="2">
    <source>
        <dbReference type="EMBL" id="SCG78139.1"/>
    </source>
</evidence>
<dbReference type="Gene3D" id="3.40.50.300">
    <property type="entry name" value="P-loop containing nucleotide triphosphate hydrolases"/>
    <property type="match status" value="1"/>
</dbReference>
<dbReference type="InterPro" id="IPR027417">
    <property type="entry name" value="P-loop_NTPase"/>
</dbReference>
<reference evidence="3" key="1">
    <citation type="submission" date="2016-06" db="EMBL/GenBank/DDBJ databases">
        <authorList>
            <person name="Varghese N."/>
            <person name="Submissions Spin"/>
        </authorList>
    </citation>
    <scope>NUCLEOTIDE SEQUENCE [LARGE SCALE GENOMIC DNA]</scope>
    <source>
        <strain evidence="3">DSM 43819</strain>
    </source>
</reference>
<feature type="domain" description="NACHT" evidence="1">
    <location>
        <begin position="235"/>
        <end position="359"/>
    </location>
</feature>
<dbReference type="SUPFAM" id="SSF52540">
    <property type="entry name" value="P-loop containing nucleoside triphosphate hydrolases"/>
    <property type="match status" value="1"/>
</dbReference>
<dbReference type="PROSITE" id="PS50837">
    <property type="entry name" value="NACHT"/>
    <property type="match status" value="1"/>
</dbReference>
<evidence type="ECO:0000313" key="3">
    <source>
        <dbReference type="Proteomes" id="UP000198221"/>
    </source>
</evidence>